<keyword evidence="8" id="KW-1185">Reference proteome</keyword>
<organism evidence="7 9">
    <name type="scientific">Streptomyces platensis</name>
    <dbReference type="NCBI Taxonomy" id="58346"/>
    <lineage>
        <taxon>Bacteria</taxon>
        <taxon>Bacillati</taxon>
        <taxon>Actinomycetota</taxon>
        <taxon>Actinomycetes</taxon>
        <taxon>Kitasatosporales</taxon>
        <taxon>Streptomycetaceae</taxon>
        <taxon>Streptomyces</taxon>
    </lineage>
</organism>
<keyword evidence="4 7" id="KW-0067">ATP-binding</keyword>
<evidence type="ECO:0000256" key="1">
    <source>
        <dbReference type="ARBA" id="ARBA00005417"/>
    </source>
</evidence>
<sequence>MAENVTLPAPRDAAPTPGEPLLTAEGLTKHFPIHGGFPFKRKVGAVQAVDGVDLTVHAGESFGLVGESGCGKSTTGRLLTRLMEPTSGKITYAGRDITHAGRKELAPIRSEIQMIFQDPYASLNPRQTVGTIIGGPMEINGINPPGGREKRVQELLETVGLNPEHYNRFPHEFSGGQRQRIGVARALALEPKLIVADEPVSALDVSIQAQVVNLLQKLQRELGIAFLFIAHDLAIVRHFSERVAVMYLGKIVEVGSRDEIYNRPRHPYTHALLSAVPEAKLVENEEEDRERIRLAGDVPSPVNPPSGCRFRTRCWKAQDKCATEEPPLVQIGGNGAGHLTACHFPEEPTTAARGEDIILDPALAAIEESAAAKDTDTAE</sequence>
<evidence type="ECO:0000313" key="7">
    <source>
        <dbReference type="EMBL" id="QEV54520.1"/>
    </source>
</evidence>
<evidence type="ECO:0000256" key="4">
    <source>
        <dbReference type="ARBA" id="ARBA00022840"/>
    </source>
</evidence>
<dbReference type="GO" id="GO:0005524">
    <property type="term" value="F:ATP binding"/>
    <property type="evidence" value="ECO:0007669"/>
    <property type="project" value="UniProtKB-KW"/>
</dbReference>
<proteinExistence type="inferred from homology"/>
<dbReference type="Pfam" id="PF00005">
    <property type="entry name" value="ABC_tran"/>
    <property type="match status" value="1"/>
</dbReference>
<gene>
    <name evidence="6" type="primary">oppF_2</name>
    <name evidence="6" type="ORF">BG653_03250</name>
    <name evidence="7" type="ORF">CP981_25405</name>
</gene>
<dbReference type="GO" id="GO:0016887">
    <property type="term" value="F:ATP hydrolysis activity"/>
    <property type="evidence" value="ECO:0007669"/>
    <property type="project" value="InterPro"/>
</dbReference>
<evidence type="ECO:0000313" key="9">
    <source>
        <dbReference type="Proteomes" id="UP000325458"/>
    </source>
</evidence>
<dbReference type="NCBIfam" id="NF008453">
    <property type="entry name" value="PRK11308.1"/>
    <property type="match status" value="1"/>
</dbReference>
<reference evidence="6 8" key="1">
    <citation type="submission" date="2016-09" db="EMBL/GenBank/DDBJ databases">
        <title>Streptomyces platensis DSM40041, a candidate organism with high potential of specific P450 cytochromes.</title>
        <authorList>
            <person name="Grumaz C."/>
            <person name="Vainshtein Y."/>
            <person name="Kirstahler P."/>
            <person name="Sohn K."/>
        </authorList>
    </citation>
    <scope>NUCLEOTIDE SEQUENCE [LARGE SCALE GENOMIC DNA]</scope>
    <source>
        <strain evidence="6 8">DSM 40041</strain>
    </source>
</reference>
<dbReference type="Proteomes" id="UP000194225">
    <property type="component" value="Unassembled WGS sequence"/>
</dbReference>
<evidence type="ECO:0000259" key="5">
    <source>
        <dbReference type="PROSITE" id="PS50893"/>
    </source>
</evidence>
<dbReference type="EMBL" id="MIGA01000019">
    <property type="protein sequence ID" value="OSY45280.1"/>
    <property type="molecule type" value="Genomic_DNA"/>
</dbReference>
<dbReference type="CDD" id="cd03257">
    <property type="entry name" value="ABC_NikE_OppD_transporters"/>
    <property type="match status" value="1"/>
</dbReference>
<dbReference type="PROSITE" id="PS00211">
    <property type="entry name" value="ABC_TRANSPORTER_1"/>
    <property type="match status" value="1"/>
</dbReference>
<dbReference type="PANTHER" id="PTHR43776">
    <property type="entry name" value="TRANSPORT ATP-BINDING PROTEIN"/>
    <property type="match status" value="1"/>
</dbReference>
<comment type="similarity">
    <text evidence="1">Belongs to the ABC transporter superfamily.</text>
</comment>
<dbReference type="KEGG" id="spla:CP981_25405"/>
<dbReference type="InterPro" id="IPR003593">
    <property type="entry name" value="AAA+_ATPase"/>
</dbReference>
<keyword evidence="3" id="KW-0547">Nucleotide-binding</keyword>
<dbReference type="SUPFAM" id="SSF52540">
    <property type="entry name" value="P-loop containing nucleoside triphosphate hydrolases"/>
    <property type="match status" value="1"/>
</dbReference>
<name>A0AAE6NMF2_STRPT</name>
<dbReference type="AlphaFoldDB" id="A0AAE6NMF2"/>
<dbReference type="Pfam" id="PF08352">
    <property type="entry name" value="oligo_HPY"/>
    <property type="match status" value="1"/>
</dbReference>
<evidence type="ECO:0000313" key="6">
    <source>
        <dbReference type="EMBL" id="OSY45280.1"/>
    </source>
</evidence>
<dbReference type="Gene3D" id="3.40.50.300">
    <property type="entry name" value="P-loop containing nucleotide triphosphate hydrolases"/>
    <property type="match status" value="1"/>
</dbReference>
<protein>
    <submittedName>
        <fullName evidence="7">Dipeptide ABC transporter ATP-binding protein</fullName>
    </submittedName>
    <submittedName>
        <fullName evidence="6">Oligopeptide transport ATP-binding protein OppF</fullName>
    </submittedName>
</protein>
<dbReference type="SMART" id="SM00382">
    <property type="entry name" value="AAA"/>
    <property type="match status" value="1"/>
</dbReference>
<evidence type="ECO:0000256" key="2">
    <source>
        <dbReference type="ARBA" id="ARBA00022448"/>
    </source>
</evidence>
<dbReference type="InterPro" id="IPR017871">
    <property type="entry name" value="ABC_transporter-like_CS"/>
</dbReference>
<evidence type="ECO:0000313" key="8">
    <source>
        <dbReference type="Proteomes" id="UP000194225"/>
    </source>
</evidence>
<dbReference type="EMBL" id="CP023691">
    <property type="protein sequence ID" value="QEV54520.1"/>
    <property type="molecule type" value="Genomic_DNA"/>
</dbReference>
<dbReference type="InterPro" id="IPR013563">
    <property type="entry name" value="Oligopep_ABC_C"/>
</dbReference>
<feature type="domain" description="ABC transporter" evidence="5">
    <location>
        <begin position="22"/>
        <end position="273"/>
    </location>
</feature>
<dbReference type="RefSeq" id="WP_085925062.1">
    <property type="nucleotide sequence ID" value="NZ_BAABSS010000035.1"/>
</dbReference>
<dbReference type="InterPro" id="IPR027417">
    <property type="entry name" value="P-loop_NTPase"/>
</dbReference>
<dbReference type="PANTHER" id="PTHR43776:SF7">
    <property type="entry name" value="D,D-DIPEPTIDE TRANSPORT ATP-BINDING PROTEIN DDPF-RELATED"/>
    <property type="match status" value="1"/>
</dbReference>
<accession>A0AAE6NMF2</accession>
<reference evidence="7 9" key="2">
    <citation type="submission" date="2017-09" db="EMBL/GenBank/DDBJ databases">
        <authorList>
            <person name="Lee N."/>
            <person name="Cho B.-K."/>
        </authorList>
    </citation>
    <scope>NUCLEOTIDE SEQUENCE [LARGE SCALE GENOMIC DNA]</scope>
    <source>
        <strain evidence="7 9">ATCC 23948</strain>
    </source>
</reference>
<dbReference type="InterPro" id="IPR050319">
    <property type="entry name" value="ABC_transp_ATP-bind"/>
</dbReference>
<dbReference type="GO" id="GO:0015833">
    <property type="term" value="P:peptide transport"/>
    <property type="evidence" value="ECO:0007669"/>
    <property type="project" value="InterPro"/>
</dbReference>
<dbReference type="FunFam" id="3.40.50.300:FF:000016">
    <property type="entry name" value="Oligopeptide ABC transporter ATP-binding component"/>
    <property type="match status" value="1"/>
</dbReference>
<evidence type="ECO:0000256" key="3">
    <source>
        <dbReference type="ARBA" id="ARBA00022741"/>
    </source>
</evidence>
<keyword evidence="2" id="KW-0813">Transport</keyword>
<dbReference type="InterPro" id="IPR003439">
    <property type="entry name" value="ABC_transporter-like_ATP-bd"/>
</dbReference>
<dbReference type="Proteomes" id="UP000325458">
    <property type="component" value="Chromosome"/>
</dbReference>
<dbReference type="PROSITE" id="PS50893">
    <property type="entry name" value="ABC_TRANSPORTER_2"/>
    <property type="match status" value="1"/>
</dbReference>
<dbReference type="GO" id="GO:0055085">
    <property type="term" value="P:transmembrane transport"/>
    <property type="evidence" value="ECO:0007669"/>
    <property type="project" value="UniProtKB-ARBA"/>
</dbReference>
<dbReference type="NCBIfam" id="TIGR01727">
    <property type="entry name" value="oligo_HPY"/>
    <property type="match status" value="1"/>
</dbReference>
<dbReference type="GeneID" id="90926596"/>